<dbReference type="PANTHER" id="PTHR10285">
    <property type="entry name" value="URIDINE KINASE"/>
    <property type="match status" value="1"/>
</dbReference>
<keyword evidence="1" id="KW-0472">Membrane</keyword>
<feature type="transmembrane region" description="Helical" evidence="1">
    <location>
        <begin position="7"/>
        <end position="28"/>
    </location>
</feature>
<name>A0A0V1I9C5_9BILA</name>
<dbReference type="EMBL" id="JYDP01000001">
    <property type="protein sequence ID" value="KRZ19418.1"/>
    <property type="molecule type" value="Genomic_DNA"/>
</dbReference>
<proteinExistence type="predicted"/>
<keyword evidence="1" id="KW-1133">Transmembrane helix</keyword>
<reference evidence="2 3" key="1">
    <citation type="submission" date="2015-01" db="EMBL/GenBank/DDBJ databases">
        <title>Evolution of Trichinella species and genotypes.</title>
        <authorList>
            <person name="Korhonen P.K."/>
            <person name="Edoardo P."/>
            <person name="Giuseppe L.R."/>
            <person name="Gasser R.B."/>
        </authorList>
    </citation>
    <scope>NUCLEOTIDE SEQUENCE [LARGE SCALE GENOMIC DNA]</scope>
    <source>
        <strain evidence="2">ISS1029</strain>
    </source>
</reference>
<keyword evidence="3" id="KW-1185">Reference proteome</keyword>
<protein>
    <submittedName>
        <fullName evidence="2">Nicotinamide riboside kinase 2</fullName>
    </submittedName>
</protein>
<keyword evidence="1" id="KW-0812">Transmembrane</keyword>
<dbReference type="SUPFAM" id="SSF52540">
    <property type="entry name" value="P-loop containing nucleoside triphosphate hydrolases"/>
    <property type="match status" value="1"/>
</dbReference>
<organism evidence="2 3">
    <name type="scientific">Trichinella zimbabwensis</name>
    <dbReference type="NCBI Taxonomy" id="268475"/>
    <lineage>
        <taxon>Eukaryota</taxon>
        <taxon>Metazoa</taxon>
        <taxon>Ecdysozoa</taxon>
        <taxon>Nematoda</taxon>
        <taxon>Enoplea</taxon>
        <taxon>Dorylaimia</taxon>
        <taxon>Trichinellida</taxon>
        <taxon>Trichinellidae</taxon>
        <taxon>Trichinella</taxon>
    </lineage>
</organism>
<dbReference type="PRINTS" id="PR00988">
    <property type="entry name" value="URIDINKINASE"/>
</dbReference>
<comment type="caution">
    <text evidence="2">The sequence shown here is derived from an EMBL/GenBank/DDBJ whole genome shotgun (WGS) entry which is preliminary data.</text>
</comment>
<accession>A0A0V1I9C5</accession>
<dbReference type="InterPro" id="IPR027417">
    <property type="entry name" value="P-loop_NTPase"/>
</dbReference>
<evidence type="ECO:0000313" key="3">
    <source>
        <dbReference type="Proteomes" id="UP000055024"/>
    </source>
</evidence>
<evidence type="ECO:0000313" key="2">
    <source>
        <dbReference type="EMBL" id="KRZ19418.1"/>
    </source>
</evidence>
<keyword evidence="2" id="KW-0808">Transferase</keyword>
<keyword evidence="2" id="KW-0418">Kinase</keyword>
<dbReference type="Proteomes" id="UP000055024">
    <property type="component" value="Unassembled WGS sequence"/>
</dbReference>
<dbReference type="GO" id="GO:0016301">
    <property type="term" value="F:kinase activity"/>
    <property type="evidence" value="ECO:0007669"/>
    <property type="project" value="UniProtKB-KW"/>
</dbReference>
<gene>
    <name evidence="2" type="primary">Nmrk2</name>
    <name evidence="2" type="ORF">T11_5496</name>
</gene>
<dbReference type="STRING" id="268475.A0A0V1I9C5"/>
<dbReference type="Gene3D" id="3.40.50.300">
    <property type="entry name" value="P-loop containing nucleotide triphosphate hydrolases"/>
    <property type="match status" value="1"/>
</dbReference>
<dbReference type="AlphaFoldDB" id="A0A0V1I9C5"/>
<evidence type="ECO:0000256" key="1">
    <source>
        <dbReference type="SAM" id="Phobius"/>
    </source>
</evidence>
<dbReference type="OrthoDB" id="5531344at2759"/>
<sequence>MHIIYQISAFIIVKFFMAYGNLTFLFGIGGASCSGKTTVSKIVARELELLSLNVNVVHQDSYYKTELDDVYLADVNFWNFDSTDAIDFPKLLQHVQLLCAENCCRSKVSIIIVEGSMIYNFTPLLDMLEQKFFFTINKNSSNLRRRRRKYEIADVECYFENYVWPSYLNSLKMAEENADITQKLRSGTVDGIASRRNCQNVSVKREIC</sequence>